<proteinExistence type="predicted"/>
<comment type="caution">
    <text evidence="1">The sequence shown here is derived from an EMBL/GenBank/DDBJ whole genome shotgun (WGS) entry which is preliminary data.</text>
</comment>
<evidence type="ECO:0000313" key="1">
    <source>
        <dbReference type="EMBL" id="KAK7487606.1"/>
    </source>
</evidence>
<sequence length="141" mass="15927">MTIYFCLTSLPTASVPYTYTRPKKSAIRTPNTKTTTPTYFLLCTRNTSRTGTPDPRQELVFLVVICLSLSLPVASDNPAPQPVSRRLMYLFVLQLFGRAACIYAPRRKECFLLFSDCSSGYAWELKMQSGLFVNESSFGWV</sequence>
<dbReference type="EMBL" id="JACVVK020000162">
    <property type="protein sequence ID" value="KAK7487606.1"/>
    <property type="molecule type" value="Genomic_DNA"/>
</dbReference>
<reference evidence="1 2" key="1">
    <citation type="journal article" date="2023" name="Sci. Data">
        <title>Genome assembly of the Korean intertidal mud-creeper Batillaria attramentaria.</title>
        <authorList>
            <person name="Patra A.K."/>
            <person name="Ho P.T."/>
            <person name="Jun S."/>
            <person name="Lee S.J."/>
            <person name="Kim Y."/>
            <person name="Won Y.J."/>
        </authorList>
    </citation>
    <scope>NUCLEOTIDE SEQUENCE [LARGE SCALE GENOMIC DNA]</scope>
    <source>
        <strain evidence="1">Wonlab-2016</strain>
    </source>
</reference>
<protein>
    <submittedName>
        <fullName evidence="1">Uncharacterized protein</fullName>
    </submittedName>
</protein>
<name>A0ABD0KKI3_9CAEN</name>
<accession>A0ABD0KKI3</accession>
<keyword evidence="2" id="KW-1185">Reference proteome</keyword>
<dbReference type="AlphaFoldDB" id="A0ABD0KKI3"/>
<organism evidence="1 2">
    <name type="scientific">Batillaria attramentaria</name>
    <dbReference type="NCBI Taxonomy" id="370345"/>
    <lineage>
        <taxon>Eukaryota</taxon>
        <taxon>Metazoa</taxon>
        <taxon>Spiralia</taxon>
        <taxon>Lophotrochozoa</taxon>
        <taxon>Mollusca</taxon>
        <taxon>Gastropoda</taxon>
        <taxon>Caenogastropoda</taxon>
        <taxon>Sorbeoconcha</taxon>
        <taxon>Cerithioidea</taxon>
        <taxon>Batillariidae</taxon>
        <taxon>Batillaria</taxon>
    </lineage>
</organism>
<evidence type="ECO:0000313" key="2">
    <source>
        <dbReference type="Proteomes" id="UP001519460"/>
    </source>
</evidence>
<dbReference type="Proteomes" id="UP001519460">
    <property type="component" value="Unassembled WGS sequence"/>
</dbReference>
<gene>
    <name evidence="1" type="ORF">BaRGS_00021156</name>
</gene>